<dbReference type="RefSeq" id="XP_024316022.1">
    <property type="nucleotide sequence ID" value="XM_024460254.1"/>
</dbReference>
<gene>
    <name evidence="2" type="primary">LOC100834900</name>
    <name evidence="1" type="ORF">BRADI_2g37270v3</name>
</gene>
<keyword evidence="3" id="KW-1185">Reference proteome</keyword>
<dbReference type="ExpressionAtlas" id="A0A2K2DCA2">
    <property type="expression patterns" value="baseline"/>
</dbReference>
<dbReference type="PANTHER" id="PTHR33186">
    <property type="entry name" value="OS10G0136150 PROTEIN-RELATED"/>
    <property type="match status" value="1"/>
</dbReference>
<reference evidence="1" key="2">
    <citation type="submission" date="2017-06" db="EMBL/GenBank/DDBJ databases">
        <title>WGS assembly of Brachypodium distachyon.</title>
        <authorList>
            <consortium name="The International Brachypodium Initiative"/>
            <person name="Lucas S."/>
            <person name="Harmon-Smith M."/>
            <person name="Lail K."/>
            <person name="Tice H."/>
            <person name="Grimwood J."/>
            <person name="Bruce D."/>
            <person name="Barry K."/>
            <person name="Shu S."/>
            <person name="Lindquist E."/>
            <person name="Wang M."/>
            <person name="Pitluck S."/>
            <person name="Vogel J.P."/>
            <person name="Garvin D.F."/>
            <person name="Mockler T.C."/>
            <person name="Schmutz J."/>
            <person name="Rokhsar D."/>
            <person name="Bevan M.W."/>
        </authorList>
    </citation>
    <scope>NUCLEOTIDE SEQUENCE</scope>
    <source>
        <strain evidence="1">Bd21</strain>
    </source>
</reference>
<organism evidence="1">
    <name type="scientific">Brachypodium distachyon</name>
    <name type="common">Purple false brome</name>
    <name type="synonym">Trachynia distachya</name>
    <dbReference type="NCBI Taxonomy" id="15368"/>
    <lineage>
        <taxon>Eukaryota</taxon>
        <taxon>Viridiplantae</taxon>
        <taxon>Streptophyta</taxon>
        <taxon>Embryophyta</taxon>
        <taxon>Tracheophyta</taxon>
        <taxon>Spermatophyta</taxon>
        <taxon>Magnoliopsida</taxon>
        <taxon>Liliopsida</taxon>
        <taxon>Poales</taxon>
        <taxon>Poaceae</taxon>
        <taxon>BOP clade</taxon>
        <taxon>Pooideae</taxon>
        <taxon>Stipodae</taxon>
        <taxon>Brachypodieae</taxon>
        <taxon>Brachypodium</taxon>
    </lineage>
</organism>
<accession>A0A2K2DCA2</accession>
<dbReference type="Proteomes" id="UP000008810">
    <property type="component" value="Chromosome 2"/>
</dbReference>
<dbReference type="EnsemblPlants" id="PNT71908">
    <property type="protein sequence ID" value="PNT71908"/>
    <property type="gene ID" value="BRADI_2g37270v3"/>
</dbReference>
<dbReference type="AlphaFoldDB" id="A0A2K2DCA2"/>
<protein>
    <submittedName>
        <fullName evidence="1 2">Uncharacterized protein</fullName>
    </submittedName>
</protein>
<reference evidence="1 2" key="1">
    <citation type="journal article" date="2010" name="Nature">
        <title>Genome sequencing and analysis of the model grass Brachypodium distachyon.</title>
        <authorList>
            <consortium name="International Brachypodium Initiative"/>
        </authorList>
    </citation>
    <scope>NUCLEOTIDE SEQUENCE [LARGE SCALE GENOMIC DNA]</scope>
    <source>
        <strain evidence="1 2">Bd21</strain>
    </source>
</reference>
<dbReference type="GeneID" id="100834900"/>
<reference evidence="2" key="3">
    <citation type="submission" date="2018-08" db="UniProtKB">
        <authorList>
            <consortium name="EnsemblPlants"/>
        </authorList>
    </citation>
    <scope>IDENTIFICATION</scope>
    <source>
        <strain evidence="2">cv. Bd21</strain>
    </source>
</reference>
<sequence length="462" mass="51894">MDLNEQDHGRCRILGCRHGLALIYQQRRRQILVWDPVNGDRNYIDVHPRFEIYETPIHGAVLRRTAAAGAGDDENHFQVVLVGNDWMQPKRALACVYSSETGAWGRLVSTLLPPEPMDSTSFLSTRVCTIGPAVMIGDSLYWPFSLWDSSWILEFHLGTQSLAVMPLPPVNHGFTVMRAEGGGLGLLLLSDLTAQFWKRNADCGGDGASWVLGKTVDLGELLPVDSKEERWPLRILGLAEDHNVALLWTYPCLFTVQLDSLQFRKLFQSKNMCPYHPFEAVYTAVALQVSRIAPWWLRSRNGLFAVASFILYAVHEARLVLHKDIDPLCIICWSTVMWTCSNQHVLVNCELGINPLSLTSICYLMYIYIIPTGMNKNWPASINALVLVLSVNLAVNLLCAVQISTLRQAHLSVHLARILLVHISSQYCLLMSHAVSGQVGDFDEKLFLSPMIIRKFVTDKIV</sequence>
<name>A0A2K2DCA2_BRADI</name>
<evidence type="ECO:0000313" key="1">
    <source>
        <dbReference type="EMBL" id="PNT71908.1"/>
    </source>
</evidence>
<dbReference type="PANTHER" id="PTHR33186:SF13">
    <property type="entry name" value="OS10G0138300 PROTEIN"/>
    <property type="match status" value="1"/>
</dbReference>
<evidence type="ECO:0000313" key="2">
    <source>
        <dbReference type="EnsemblPlants" id="PNT71908"/>
    </source>
</evidence>
<dbReference type="Gramene" id="PNT71908">
    <property type="protein sequence ID" value="PNT71908"/>
    <property type="gene ID" value="BRADI_2g37270v3"/>
</dbReference>
<dbReference type="EMBL" id="CM000881">
    <property type="protein sequence ID" value="PNT71908.1"/>
    <property type="molecule type" value="Genomic_DNA"/>
</dbReference>
<evidence type="ECO:0000313" key="3">
    <source>
        <dbReference type="Proteomes" id="UP000008810"/>
    </source>
</evidence>
<proteinExistence type="predicted"/>